<accession>A0ABQ1S0W4</accession>
<feature type="transmembrane region" description="Helical" evidence="7">
    <location>
        <begin position="156"/>
        <end position="178"/>
    </location>
</feature>
<evidence type="ECO:0000259" key="8">
    <source>
        <dbReference type="PROSITE" id="PS50928"/>
    </source>
</evidence>
<keyword evidence="6 7" id="KW-0472">Membrane</keyword>
<dbReference type="Pfam" id="PF00528">
    <property type="entry name" value="BPD_transp_1"/>
    <property type="match status" value="1"/>
</dbReference>
<evidence type="ECO:0000313" key="9">
    <source>
        <dbReference type="EMBL" id="GGD89110.1"/>
    </source>
</evidence>
<dbReference type="CDD" id="cd06261">
    <property type="entry name" value="TM_PBP2"/>
    <property type="match status" value="1"/>
</dbReference>
<dbReference type="RefSeq" id="WP_188437998.1">
    <property type="nucleotide sequence ID" value="NZ_BMCM01000007.1"/>
</dbReference>
<dbReference type="Gene3D" id="1.10.3720.10">
    <property type="entry name" value="MetI-like"/>
    <property type="match status" value="1"/>
</dbReference>
<evidence type="ECO:0000256" key="5">
    <source>
        <dbReference type="ARBA" id="ARBA00022989"/>
    </source>
</evidence>
<evidence type="ECO:0000256" key="2">
    <source>
        <dbReference type="ARBA" id="ARBA00022448"/>
    </source>
</evidence>
<dbReference type="Proteomes" id="UP000629365">
    <property type="component" value="Unassembled WGS sequence"/>
</dbReference>
<dbReference type="SUPFAM" id="SSF160964">
    <property type="entry name" value="MalF N-terminal region-like"/>
    <property type="match status" value="1"/>
</dbReference>
<feature type="transmembrane region" description="Helical" evidence="7">
    <location>
        <begin position="12"/>
        <end position="38"/>
    </location>
</feature>
<reference evidence="10" key="1">
    <citation type="journal article" date="2019" name="Int. J. Syst. Evol. Microbiol.">
        <title>The Global Catalogue of Microorganisms (GCM) 10K type strain sequencing project: providing services to taxonomists for standard genome sequencing and annotation.</title>
        <authorList>
            <consortium name="The Broad Institute Genomics Platform"/>
            <consortium name="The Broad Institute Genome Sequencing Center for Infectious Disease"/>
            <person name="Wu L."/>
            <person name="Ma J."/>
        </authorList>
    </citation>
    <scope>NUCLEOTIDE SEQUENCE [LARGE SCALE GENOMIC DNA]</scope>
    <source>
        <strain evidence="10">CCM 7640</strain>
    </source>
</reference>
<feature type="transmembrane region" description="Helical" evidence="7">
    <location>
        <begin position="199"/>
        <end position="224"/>
    </location>
</feature>
<dbReference type="PANTHER" id="PTHR43227">
    <property type="entry name" value="BLL4140 PROTEIN"/>
    <property type="match status" value="1"/>
</dbReference>
<comment type="similarity">
    <text evidence="7">Belongs to the binding-protein-dependent transport system permease family.</text>
</comment>
<dbReference type="InterPro" id="IPR035906">
    <property type="entry name" value="MetI-like_sf"/>
</dbReference>
<dbReference type="PANTHER" id="PTHR43227:SF11">
    <property type="entry name" value="BLL4140 PROTEIN"/>
    <property type="match status" value="1"/>
</dbReference>
<feature type="transmembrane region" description="Helical" evidence="7">
    <location>
        <begin position="259"/>
        <end position="283"/>
    </location>
</feature>
<name>A0ABQ1S0W4_9MICO</name>
<keyword evidence="5 7" id="KW-1133">Transmembrane helix</keyword>
<comment type="subcellular location">
    <subcellularLocation>
        <location evidence="1 7">Cell membrane</location>
        <topology evidence="1 7">Multi-pass membrane protein</topology>
    </subcellularLocation>
</comment>
<dbReference type="PROSITE" id="PS50928">
    <property type="entry name" value="ABC_TM1"/>
    <property type="match status" value="1"/>
</dbReference>
<protein>
    <submittedName>
        <fullName evidence="9">ABC transporter permease</fullName>
    </submittedName>
</protein>
<evidence type="ECO:0000256" key="6">
    <source>
        <dbReference type="ARBA" id="ARBA00023136"/>
    </source>
</evidence>
<proteinExistence type="inferred from homology"/>
<evidence type="ECO:0000313" key="10">
    <source>
        <dbReference type="Proteomes" id="UP000629365"/>
    </source>
</evidence>
<sequence length="291" mass="31689">MHWLSKRSTFGWLVIPAAVVYIVFVLYPVGYSVVISLMNYQGFGQPTFAGLENYHALLADDLFWVALRNTGIILVAAIFVLIPCSFLLALLLAGGVRGGGTARALVFAPHIIAPILVGLVWVFMLDPKLGVLNQILRRLGIENPPSWIGSAEWSPISSAVVFMWTAIGFLVTIFYAGIRSLPAELLEASQMDGASRPRQVWHIVIPLMRSTFMICIVLAITGALRVFEIVYSMTGGGPVHMSEVLVSYMYYTAFTQQQYGAGMAMAVVIAIIGAVGSLGYLALARGKERTQ</sequence>
<evidence type="ECO:0000256" key="1">
    <source>
        <dbReference type="ARBA" id="ARBA00004651"/>
    </source>
</evidence>
<evidence type="ECO:0000256" key="7">
    <source>
        <dbReference type="RuleBase" id="RU363032"/>
    </source>
</evidence>
<comment type="caution">
    <text evidence="9">The sequence shown here is derived from an EMBL/GenBank/DDBJ whole genome shotgun (WGS) entry which is preliminary data.</text>
</comment>
<organism evidence="9 10">
    <name type="scientific">Microbacterium murale</name>
    <dbReference type="NCBI Taxonomy" id="1081040"/>
    <lineage>
        <taxon>Bacteria</taxon>
        <taxon>Bacillati</taxon>
        <taxon>Actinomycetota</taxon>
        <taxon>Actinomycetes</taxon>
        <taxon>Micrococcales</taxon>
        <taxon>Microbacteriaceae</taxon>
        <taxon>Microbacterium</taxon>
    </lineage>
</organism>
<feature type="domain" description="ABC transmembrane type-1" evidence="8">
    <location>
        <begin position="67"/>
        <end position="280"/>
    </location>
</feature>
<dbReference type="InterPro" id="IPR050809">
    <property type="entry name" value="UgpAE/MalFG_permease"/>
</dbReference>
<keyword evidence="10" id="KW-1185">Reference proteome</keyword>
<dbReference type="SUPFAM" id="SSF161098">
    <property type="entry name" value="MetI-like"/>
    <property type="match status" value="1"/>
</dbReference>
<feature type="transmembrane region" description="Helical" evidence="7">
    <location>
        <begin position="71"/>
        <end position="92"/>
    </location>
</feature>
<dbReference type="EMBL" id="BMCM01000007">
    <property type="protein sequence ID" value="GGD89110.1"/>
    <property type="molecule type" value="Genomic_DNA"/>
</dbReference>
<evidence type="ECO:0000256" key="3">
    <source>
        <dbReference type="ARBA" id="ARBA00022475"/>
    </source>
</evidence>
<dbReference type="InterPro" id="IPR000515">
    <property type="entry name" value="MetI-like"/>
</dbReference>
<evidence type="ECO:0000256" key="4">
    <source>
        <dbReference type="ARBA" id="ARBA00022692"/>
    </source>
</evidence>
<feature type="transmembrane region" description="Helical" evidence="7">
    <location>
        <begin position="104"/>
        <end position="124"/>
    </location>
</feature>
<gene>
    <name evidence="9" type="ORF">GCM10007269_34710</name>
</gene>
<keyword evidence="4 7" id="KW-0812">Transmembrane</keyword>
<keyword evidence="3" id="KW-1003">Cell membrane</keyword>
<keyword evidence="2 7" id="KW-0813">Transport</keyword>